<evidence type="ECO:0000313" key="9">
    <source>
        <dbReference type="EMBL" id="WFN37624.1"/>
    </source>
</evidence>
<dbReference type="AlphaFoldDB" id="A0AAF0FZZ8"/>
<proteinExistence type="inferred from homology"/>
<gene>
    <name evidence="9" type="ORF">L1994_04340</name>
</gene>
<keyword evidence="3 9" id="KW-0808">Transferase</keyword>
<keyword evidence="6" id="KW-0238">DNA-binding</keyword>
<comment type="similarity">
    <text evidence="1">Belongs to the DNA polymerase type-B family.</text>
</comment>
<evidence type="ECO:0000256" key="7">
    <source>
        <dbReference type="ARBA" id="ARBA00049244"/>
    </source>
</evidence>
<sequence length="665" mass="76172">MPKGWLFDISHENDGLCLWVKQGGFVKQYHKEYKNSFFMCLPEGFDSSGLMTDAEADKLAKKETFRTIYGECRGWRIHSDKNFALELEKKTRYYAEFYNLDVRIEQKYLAENNLSLCKNVDEETFSADSKSPLTEITVAVAGKPYSDKEMKGISIECRGEIEKESGEDLDLCKFLISAVSEYDPDVILFDNADGWMQKICSVARENQIFNSLSRTGIFRPLKSRSYFSYGRMEYKPSAMIPCGRIIIDSARNFMYRQGGMSGIFLASRLTGISPNLTARFTPGTVVSNYEVFEALKKNICVPFRKSDAEMMRISDEVRIDYRGGLILQPKPAVYECVSQLDFTSFYPSIIVKYNLSPETMQNPSIEGFLPSVIGPLLDFRVQTKEAKKTDDSFAGMDAMLKWMLVTCFGYTGYKNAKFGRIELHEKITTIATEILTDVCKISESFGFEVLHGIVDCVWVKGGDTKPLKCTIVEKYKIPIETECYDWICFLPQKDGSGSYTSYYGRLCSGKMKIRGICARRKDIPLYVRNMQNEMINLISKAKNKEEILLFEDDIRGIYNNFYESLPDAPVSEFLVRKRMGRCEYSKNCISAAVIEMYKKSGAQISPGMDANFVVRDAVRHITDPEWNIRGIDVSYYRKLLDKAADEIFFLFSSIKKEEKYFPLKH</sequence>
<dbReference type="GO" id="GO:0006261">
    <property type="term" value="P:DNA-templated DNA replication"/>
    <property type="evidence" value="ECO:0007669"/>
    <property type="project" value="TreeGrafter"/>
</dbReference>
<dbReference type="PANTHER" id="PTHR10322:SF23">
    <property type="entry name" value="DNA POLYMERASE DELTA CATALYTIC SUBUNIT"/>
    <property type="match status" value="1"/>
</dbReference>
<keyword evidence="5 9" id="KW-0239">DNA-directed DNA polymerase</keyword>
<accession>A0AAF0FZZ8</accession>
<keyword evidence="10" id="KW-1185">Reference proteome</keyword>
<dbReference type="GO" id="GO:0000166">
    <property type="term" value="F:nucleotide binding"/>
    <property type="evidence" value="ECO:0007669"/>
    <property type="project" value="InterPro"/>
</dbReference>
<evidence type="ECO:0000256" key="6">
    <source>
        <dbReference type="ARBA" id="ARBA00023125"/>
    </source>
</evidence>
<dbReference type="InterPro" id="IPR023211">
    <property type="entry name" value="DNA_pol_palm_dom_sf"/>
</dbReference>
<dbReference type="GeneID" id="79949600"/>
<dbReference type="PANTHER" id="PTHR10322">
    <property type="entry name" value="DNA POLYMERASE CATALYTIC SUBUNIT"/>
    <property type="match status" value="1"/>
</dbReference>
<evidence type="ECO:0000256" key="4">
    <source>
        <dbReference type="ARBA" id="ARBA00022695"/>
    </source>
</evidence>
<evidence type="ECO:0000256" key="1">
    <source>
        <dbReference type="ARBA" id="ARBA00005755"/>
    </source>
</evidence>
<organism evidence="9 10">
    <name type="scientific">Methanomicrobium antiquum</name>
    <dbReference type="NCBI Taxonomy" id="487686"/>
    <lineage>
        <taxon>Archaea</taxon>
        <taxon>Methanobacteriati</taxon>
        <taxon>Methanobacteriota</taxon>
        <taxon>Stenosarchaea group</taxon>
        <taxon>Methanomicrobia</taxon>
        <taxon>Methanomicrobiales</taxon>
        <taxon>Methanomicrobiaceae</taxon>
        <taxon>Methanomicrobium</taxon>
    </lineage>
</organism>
<dbReference type="Gene3D" id="3.90.1600.10">
    <property type="entry name" value="Palm domain of DNA polymerase"/>
    <property type="match status" value="1"/>
</dbReference>
<dbReference type="EMBL" id="CP091092">
    <property type="protein sequence ID" value="WFN37624.1"/>
    <property type="molecule type" value="Genomic_DNA"/>
</dbReference>
<dbReference type="CDD" id="cd05531">
    <property type="entry name" value="POLBc_B2"/>
    <property type="match status" value="1"/>
</dbReference>
<dbReference type="RefSeq" id="WP_278100464.1">
    <property type="nucleotide sequence ID" value="NZ_CP091092.1"/>
</dbReference>
<dbReference type="InterPro" id="IPR050240">
    <property type="entry name" value="DNA_pol_type-B"/>
</dbReference>
<dbReference type="Pfam" id="PF00136">
    <property type="entry name" value="DNA_pol_B"/>
    <property type="match status" value="1"/>
</dbReference>
<dbReference type="InterPro" id="IPR006134">
    <property type="entry name" value="DNA-dir_DNA_pol_B_multi_dom"/>
</dbReference>
<comment type="catalytic activity">
    <reaction evidence="7">
        <text>DNA(n) + a 2'-deoxyribonucleoside 5'-triphosphate = DNA(n+1) + diphosphate</text>
        <dbReference type="Rhea" id="RHEA:22508"/>
        <dbReference type="Rhea" id="RHEA-COMP:17339"/>
        <dbReference type="Rhea" id="RHEA-COMP:17340"/>
        <dbReference type="ChEBI" id="CHEBI:33019"/>
        <dbReference type="ChEBI" id="CHEBI:61560"/>
        <dbReference type="ChEBI" id="CHEBI:173112"/>
        <dbReference type="EC" id="2.7.7.7"/>
    </reaction>
</comment>
<feature type="domain" description="DNA-directed DNA polymerase family B multifunctional" evidence="8">
    <location>
        <begin position="295"/>
        <end position="363"/>
    </location>
</feature>
<dbReference type="InterPro" id="IPR043502">
    <property type="entry name" value="DNA/RNA_pol_sf"/>
</dbReference>
<evidence type="ECO:0000256" key="3">
    <source>
        <dbReference type="ARBA" id="ARBA00022679"/>
    </source>
</evidence>
<dbReference type="InterPro" id="IPR042087">
    <property type="entry name" value="DNA_pol_B_thumb"/>
</dbReference>
<dbReference type="SUPFAM" id="SSF56672">
    <property type="entry name" value="DNA/RNA polymerases"/>
    <property type="match status" value="1"/>
</dbReference>
<dbReference type="Gene3D" id="1.10.132.60">
    <property type="entry name" value="DNA polymerase family B, C-terminal domain"/>
    <property type="match status" value="1"/>
</dbReference>
<protein>
    <recommendedName>
        <fullName evidence="2">DNA-directed DNA polymerase</fullName>
        <ecNumber evidence="2">2.7.7.7</ecNumber>
    </recommendedName>
</protein>
<dbReference type="KEGG" id="manq:L1994_04340"/>
<evidence type="ECO:0000256" key="5">
    <source>
        <dbReference type="ARBA" id="ARBA00022932"/>
    </source>
</evidence>
<evidence type="ECO:0000313" key="10">
    <source>
        <dbReference type="Proteomes" id="UP001218895"/>
    </source>
</evidence>
<dbReference type="SMART" id="SM00486">
    <property type="entry name" value="POLBc"/>
    <property type="match status" value="1"/>
</dbReference>
<evidence type="ECO:0000259" key="8">
    <source>
        <dbReference type="Pfam" id="PF00136"/>
    </source>
</evidence>
<keyword evidence="4 9" id="KW-0548">Nucleotidyltransferase</keyword>
<evidence type="ECO:0000256" key="2">
    <source>
        <dbReference type="ARBA" id="ARBA00012417"/>
    </source>
</evidence>
<dbReference type="Gene3D" id="1.10.287.690">
    <property type="entry name" value="Helix hairpin bin"/>
    <property type="match status" value="1"/>
</dbReference>
<dbReference type="InterPro" id="IPR006172">
    <property type="entry name" value="DNA-dir_DNA_pol_B"/>
</dbReference>
<reference evidence="9" key="1">
    <citation type="submission" date="2022-01" db="EMBL/GenBank/DDBJ databases">
        <title>Complete genome of Methanomicrobium antiquum DSM 21220.</title>
        <authorList>
            <person name="Chen S.-C."/>
            <person name="You Y.-T."/>
            <person name="Zhou Y.-Z."/>
            <person name="Lai M.-C."/>
        </authorList>
    </citation>
    <scope>NUCLEOTIDE SEQUENCE</scope>
    <source>
        <strain evidence="9">DSM 21220</strain>
    </source>
</reference>
<name>A0AAF0FZZ8_9EURY</name>
<dbReference type="EC" id="2.7.7.7" evidence="2"/>
<dbReference type="GO" id="GO:0003887">
    <property type="term" value="F:DNA-directed DNA polymerase activity"/>
    <property type="evidence" value="ECO:0007669"/>
    <property type="project" value="UniProtKB-KW"/>
</dbReference>
<dbReference type="Proteomes" id="UP001218895">
    <property type="component" value="Chromosome"/>
</dbReference>
<dbReference type="NCBIfam" id="NF004416">
    <property type="entry name" value="PRK05761.1-2"/>
    <property type="match status" value="1"/>
</dbReference>
<dbReference type="GO" id="GO:0003677">
    <property type="term" value="F:DNA binding"/>
    <property type="evidence" value="ECO:0007669"/>
    <property type="project" value="UniProtKB-KW"/>
</dbReference>